<gene>
    <name evidence="1" type="ORF">BST99_04390</name>
</gene>
<keyword evidence="2" id="KW-1185">Reference proteome</keyword>
<organism evidence="1 2">
    <name type="scientific">Aureicoccus marinus</name>
    <dbReference type="NCBI Taxonomy" id="754435"/>
    <lineage>
        <taxon>Bacteria</taxon>
        <taxon>Pseudomonadati</taxon>
        <taxon>Bacteroidota</taxon>
        <taxon>Flavobacteriia</taxon>
        <taxon>Flavobacteriales</taxon>
        <taxon>Flavobacteriaceae</taxon>
        <taxon>Aureicoccus</taxon>
    </lineage>
</organism>
<evidence type="ECO:0000313" key="1">
    <source>
        <dbReference type="EMBL" id="PQJ15073.1"/>
    </source>
</evidence>
<proteinExistence type="predicted"/>
<name>A0A2S7T572_9FLAO</name>
<dbReference type="Proteomes" id="UP000239366">
    <property type="component" value="Unassembled WGS sequence"/>
</dbReference>
<evidence type="ECO:0000313" key="2">
    <source>
        <dbReference type="Proteomes" id="UP000239366"/>
    </source>
</evidence>
<dbReference type="AlphaFoldDB" id="A0A2S7T572"/>
<protein>
    <submittedName>
        <fullName evidence="1">Uncharacterized protein</fullName>
    </submittedName>
</protein>
<dbReference type="EMBL" id="MQVX01000001">
    <property type="protein sequence ID" value="PQJ15073.1"/>
    <property type="molecule type" value="Genomic_DNA"/>
</dbReference>
<accession>A0A2S7T572</accession>
<reference evidence="2" key="1">
    <citation type="submission" date="2016-11" db="EMBL/GenBank/DDBJ databases">
        <title>Trade-off between light-utilization and light-protection in marine flavobacteria.</title>
        <authorList>
            <person name="Kumagai Y."/>
            <person name="Yoshizawa S."/>
            <person name="Kogure K."/>
        </authorList>
    </citation>
    <scope>NUCLEOTIDE SEQUENCE [LARGE SCALE GENOMIC DNA]</scope>
    <source>
        <strain evidence="2">SG-18</strain>
    </source>
</reference>
<comment type="caution">
    <text evidence="1">The sequence shown here is derived from an EMBL/GenBank/DDBJ whole genome shotgun (WGS) entry which is preliminary data.</text>
</comment>
<sequence length="83" mass="9385">MVLTLINGHEITHLFDGDDSCDEICLVCQVQENQQEEAFLLPSQDQVKEPLRTLVHLEPAVLLLTQTASSFKERPNSRPPPFL</sequence>